<name>A0A382IPU2_9ZZZZ</name>
<accession>A0A382IPU2</accession>
<reference evidence="1" key="1">
    <citation type="submission" date="2018-05" db="EMBL/GenBank/DDBJ databases">
        <authorList>
            <person name="Lanie J.A."/>
            <person name="Ng W.-L."/>
            <person name="Kazmierczak K.M."/>
            <person name="Andrzejewski T.M."/>
            <person name="Davidsen T.M."/>
            <person name="Wayne K.J."/>
            <person name="Tettelin H."/>
            <person name="Glass J.I."/>
            <person name="Rusch D."/>
            <person name="Podicherti R."/>
            <person name="Tsui H.-C.T."/>
            <person name="Winkler M.E."/>
        </authorList>
    </citation>
    <scope>NUCLEOTIDE SEQUENCE</scope>
</reference>
<protein>
    <submittedName>
        <fullName evidence="1">Uncharacterized protein</fullName>
    </submittedName>
</protein>
<proteinExistence type="predicted"/>
<dbReference type="EMBL" id="UINC01068873">
    <property type="protein sequence ID" value="SVC01814.1"/>
    <property type="molecule type" value="Genomic_DNA"/>
</dbReference>
<dbReference type="AlphaFoldDB" id="A0A382IPU2"/>
<feature type="non-terminal residue" evidence="1">
    <location>
        <position position="48"/>
    </location>
</feature>
<organism evidence="1">
    <name type="scientific">marine metagenome</name>
    <dbReference type="NCBI Taxonomy" id="408172"/>
    <lineage>
        <taxon>unclassified sequences</taxon>
        <taxon>metagenomes</taxon>
        <taxon>ecological metagenomes</taxon>
    </lineage>
</organism>
<evidence type="ECO:0000313" key="1">
    <source>
        <dbReference type="EMBL" id="SVC01814.1"/>
    </source>
</evidence>
<gene>
    <name evidence="1" type="ORF">METZ01_LOCUS254668</name>
</gene>
<sequence>MKSLNFNETQTAVALCMKADVVPFIFGHQGMGKSASIKQLVDHINSGR</sequence>